<feature type="domain" description="DOMON" evidence="2">
    <location>
        <begin position="27"/>
        <end position="145"/>
    </location>
</feature>
<dbReference type="Proteomes" id="UP000291981">
    <property type="component" value="Unassembled WGS sequence"/>
</dbReference>
<dbReference type="RefSeq" id="WP_130613126.1">
    <property type="nucleotide sequence ID" value="NZ_SGIU01000002.1"/>
</dbReference>
<dbReference type="InterPro" id="IPR045266">
    <property type="entry name" value="DOH_DOMON"/>
</dbReference>
<dbReference type="AlphaFoldDB" id="A0A4Q8QB61"/>
<feature type="chain" id="PRO_5020763927" description="DOMON domain-containing protein" evidence="1">
    <location>
        <begin position="22"/>
        <end position="164"/>
    </location>
</feature>
<sequence>MRKIFTLVLFLGPLFTLSCFSQEIQVERMRISWEYQNDRVRFTASAPDDGWVALGFNGKNNIVGSNLIMVGVQGSKTTAEDFYVVSAGNPKPVATLGSKSQIEDITGEDKNGITTISFTLPIKAIDEYHKDLSAGKKLWLICAYSMEDDFDHHSRMRRHVQITL</sequence>
<dbReference type="EMBL" id="SGIU01000002">
    <property type="protein sequence ID" value="TAI46894.1"/>
    <property type="molecule type" value="Genomic_DNA"/>
</dbReference>
<dbReference type="PROSITE" id="PS50836">
    <property type="entry name" value="DOMON"/>
    <property type="match status" value="1"/>
</dbReference>
<dbReference type="InterPro" id="IPR005018">
    <property type="entry name" value="DOMON_domain"/>
</dbReference>
<protein>
    <recommendedName>
        <fullName evidence="2">DOMON domain-containing protein</fullName>
    </recommendedName>
</protein>
<reference evidence="3 4" key="1">
    <citation type="submission" date="2019-02" db="EMBL/GenBank/DDBJ databases">
        <title>Draft genome sequence of Muricauda sp. 176CP4-71.</title>
        <authorList>
            <person name="Park J.-S."/>
        </authorList>
    </citation>
    <scope>NUCLEOTIDE SEQUENCE [LARGE SCALE GENOMIC DNA]</scope>
    <source>
        <strain evidence="3 4">176CP4-71</strain>
    </source>
</reference>
<dbReference type="OrthoDB" id="5431229at2"/>
<dbReference type="CDD" id="cd09631">
    <property type="entry name" value="DOMON_DOH"/>
    <property type="match status" value="1"/>
</dbReference>
<accession>A0A4Q8QB61</accession>
<keyword evidence="1" id="KW-0732">Signal</keyword>
<proteinExistence type="predicted"/>
<feature type="signal peptide" evidence="1">
    <location>
        <begin position="1"/>
        <end position="21"/>
    </location>
</feature>
<keyword evidence="4" id="KW-1185">Reference proteome</keyword>
<evidence type="ECO:0000313" key="4">
    <source>
        <dbReference type="Proteomes" id="UP000291981"/>
    </source>
</evidence>
<gene>
    <name evidence="3" type="ORF">EW142_09335</name>
</gene>
<name>A0A4Q8QB61_9FLAO</name>
<dbReference type="Pfam" id="PF03351">
    <property type="entry name" value="DOMON"/>
    <property type="match status" value="1"/>
</dbReference>
<dbReference type="PROSITE" id="PS51257">
    <property type="entry name" value="PROKAR_LIPOPROTEIN"/>
    <property type="match status" value="1"/>
</dbReference>
<comment type="caution">
    <text evidence="3">The sequence shown here is derived from an EMBL/GenBank/DDBJ whole genome shotgun (WGS) entry which is preliminary data.</text>
</comment>
<evidence type="ECO:0000256" key="1">
    <source>
        <dbReference type="SAM" id="SignalP"/>
    </source>
</evidence>
<evidence type="ECO:0000259" key="2">
    <source>
        <dbReference type="PROSITE" id="PS50836"/>
    </source>
</evidence>
<organism evidence="3 4">
    <name type="scientific">Flagellimonas allohymeniacidonis</name>
    <dbReference type="NCBI Taxonomy" id="2517819"/>
    <lineage>
        <taxon>Bacteria</taxon>
        <taxon>Pseudomonadati</taxon>
        <taxon>Bacteroidota</taxon>
        <taxon>Flavobacteriia</taxon>
        <taxon>Flavobacteriales</taxon>
        <taxon>Flavobacteriaceae</taxon>
        <taxon>Flagellimonas</taxon>
    </lineage>
</organism>
<evidence type="ECO:0000313" key="3">
    <source>
        <dbReference type="EMBL" id="TAI46894.1"/>
    </source>
</evidence>